<dbReference type="EMBL" id="VJZE01000157">
    <property type="protein sequence ID" value="MPY42507.1"/>
    <property type="molecule type" value="Genomic_DNA"/>
</dbReference>
<gene>
    <name evidence="3" type="ORF">FNH04_22150</name>
</gene>
<dbReference type="OrthoDB" id="4332189at2"/>
<proteinExistence type="predicted"/>
<evidence type="ECO:0000313" key="4">
    <source>
        <dbReference type="Proteomes" id="UP000326979"/>
    </source>
</evidence>
<feature type="compositionally biased region" description="Acidic residues" evidence="2">
    <location>
        <begin position="314"/>
        <end position="324"/>
    </location>
</feature>
<evidence type="ECO:0000256" key="2">
    <source>
        <dbReference type="SAM" id="MobiDB-lite"/>
    </source>
</evidence>
<dbReference type="RefSeq" id="WP_152786893.1">
    <property type="nucleotide sequence ID" value="NZ_BAABEQ010000050.1"/>
</dbReference>
<evidence type="ECO:0000313" key="3">
    <source>
        <dbReference type="EMBL" id="MPY42507.1"/>
    </source>
</evidence>
<keyword evidence="4" id="KW-1185">Reference proteome</keyword>
<feature type="region of interest" description="Disordered" evidence="2">
    <location>
        <begin position="39"/>
        <end position="70"/>
    </location>
</feature>
<dbReference type="InterPro" id="IPR013517">
    <property type="entry name" value="FG-GAP"/>
</dbReference>
<comment type="caution">
    <text evidence="3">The sequence shown here is derived from an EMBL/GenBank/DDBJ whole genome shotgun (WGS) entry which is preliminary data.</text>
</comment>
<dbReference type="AlphaFoldDB" id="A0A5N8W4U7"/>
<dbReference type="SUPFAM" id="SSF69318">
    <property type="entry name" value="Integrin alpha N-terminal domain"/>
    <property type="match status" value="1"/>
</dbReference>
<sequence>MERSRFGMPASRRARAGVAALIAGALGLGLLTVPLLDDPDSSDTPAETKKSATRPVDQDTALEQAVSSGKRVEVTALRDETSTTYARPDGRFELVAYGAPVRAKVNGTWKPVDTELVKADGGWAPKAAADPVVFSAGGDGPIGSGAPARKASAGSAGTGGVRSAGTGGVRSAVYTVADDGRTVRAAADAEDYTELAVLSSGDHDVTLSWPGELPTPVISGPSALYRNVFDGVDLMLTAQASGFSHVLIVHSAEAAADPALTKLSYGLSSPDLTFHLDPVTKVVAGRNRDGEEIAVSPTPYLWDSAGTYAVTEGADPEPAEEDPDPTPSYSEEPGEPVGEESAVPEDGLDTDAPTAASEDTDGTSADPAAYRRGARAGSEKADGAVTRAGYAATGALRTALTDDEVFALKGLAGPEGGTHLALADAELSKPGTGSTALSLVPDADLLADKDTVYPVFIDPTIYGKTKNWTTAYKKYPGSSFYDGANYNSGTTEARVGFESTTWGLSRSFFRLGWSTNIKGAHVSSASIRLRETYAWSCSGREMQLWRTGGISSKTTWNNQPDWKTEIGTKSFAHGYNSSCPDANVVYDAKSIAQDAADGGWKEMTIGLRATTEDSAYAWKKFRAEGESAPKLTLVYNRKPKTPSSLLQAPGGTCDLIKEYIHVGKRDVTFSAASSDADDTSTRQDLKYLDFELWRTGYGDDKILDKNVPVTSAGKASTTVSKSAFTNGHQYSWRVRALDSSGAGSPYAPTKDPGVCRFVFDSSVPNEPLVTSTDFPAADEDGTIWSAVKFGTAGNFTFAPDEDTDITKFQYSFNTTSYDTTVNVSAGASATVNRKPPFAGPNVLYVRAVDSAGNTSLGTKYLFYVTPRDTADAPGDATGDGIADLFTISSAGNLSLYPSSTAGDLHSGLSAAHDDGTGLLTDPDQDGEDHAPGYWMSEDGKPALIAHGGDALGADGLGDLFARMPDGKLYVYPGDGYGSVDTAGRMTVRLPSGSPDPATFDQIIVGDYDLDGRVDLFATAGAGELWAFDGYTGASFLSVTKIASTAWATRDLVSVGDHDKDGAPDLVWRSGSSSRLYIRYGVKDSAGGSTIASLSAEVNSKTGADEIYAEGWPTTTMPVTHIHGSPDVTGDGIPDIWALASDGSIKFYKGGATTLGTGTAVISASSEWATTKLSLG</sequence>
<dbReference type="InterPro" id="IPR028994">
    <property type="entry name" value="Integrin_alpha_N"/>
</dbReference>
<name>A0A5N8W4U7_9ACTN</name>
<evidence type="ECO:0000256" key="1">
    <source>
        <dbReference type="ARBA" id="ARBA00022729"/>
    </source>
</evidence>
<feature type="compositionally biased region" description="Acidic residues" evidence="2">
    <location>
        <begin position="332"/>
        <end position="349"/>
    </location>
</feature>
<dbReference type="Pfam" id="PF13517">
    <property type="entry name" value="FG-GAP_3"/>
    <property type="match status" value="1"/>
</dbReference>
<accession>A0A5N8W4U7</accession>
<protein>
    <submittedName>
        <fullName evidence="3">VCBS repeat-containing protein</fullName>
    </submittedName>
</protein>
<dbReference type="Proteomes" id="UP000326979">
    <property type="component" value="Unassembled WGS sequence"/>
</dbReference>
<reference evidence="3 4" key="1">
    <citation type="submission" date="2019-07" db="EMBL/GenBank/DDBJ databases">
        <title>New species of Amycolatopsis and Streptomyces.</title>
        <authorList>
            <person name="Duangmal K."/>
            <person name="Teo W.F.A."/>
            <person name="Lipun K."/>
        </authorList>
    </citation>
    <scope>NUCLEOTIDE SEQUENCE [LARGE SCALE GENOMIC DNA]</scope>
    <source>
        <strain evidence="3 4">TISTR 2346</strain>
    </source>
</reference>
<organism evidence="3 4">
    <name type="scientific">Streptomyces phyllanthi</name>
    <dbReference type="NCBI Taxonomy" id="1803180"/>
    <lineage>
        <taxon>Bacteria</taxon>
        <taxon>Bacillati</taxon>
        <taxon>Actinomycetota</taxon>
        <taxon>Actinomycetes</taxon>
        <taxon>Kitasatosporales</taxon>
        <taxon>Streptomycetaceae</taxon>
        <taxon>Streptomyces</taxon>
    </lineage>
</organism>
<keyword evidence="1" id="KW-0732">Signal</keyword>
<feature type="region of interest" description="Disordered" evidence="2">
    <location>
        <begin position="311"/>
        <end position="382"/>
    </location>
</feature>